<feature type="domain" description="Multidrug resistance protein MdtA-like barrel-sandwich hybrid" evidence="2">
    <location>
        <begin position="76"/>
        <end position="172"/>
    </location>
</feature>
<gene>
    <name evidence="3" type="ORF">FYJ84_12170</name>
</gene>
<organism evidence="3 4">
    <name type="scientific">Anaerovibrio slackiae</name>
    <dbReference type="NCBI Taxonomy" id="2652309"/>
    <lineage>
        <taxon>Bacteria</taxon>
        <taxon>Bacillati</taxon>
        <taxon>Bacillota</taxon>
        <taxon>Negativicutes</taxon>
        <taxon>Selenomonadales</taxon>
        <taxon>Selenomonadaceae</taxon>
        <taxon>Anaerovibrio</taxon>
    </lineage>
</organism>
<name>A0A6I2UDW9_9FIRM</name>
<dbReference type="Proteomes" id="UP000433181">
    <property type="component" value="Unassembled WGS sequence"/>
</dbReference>
<dbReference type="Gene3D" id="2.40.50.100">
    <property type="match status" value="1"/>
</dbReference>
<protein>
    <submittedName>
        <fullName evidence="3">HlyD family efflux transporter periplasmic adaptor subunit</fullName>
    </submittedName>
</protein>
<sequence>MVNPERLFSREALDKMRSPEKLDTLLHVTNPIGWIGLVAILLLLAGVVLWSIMGSFTVKADGYGLITDAGGLRKVTVMTTGQVNKLYINKGARVKKNQQMAQIDQVNMTMDTIAVRNSIDLGANRSDVEQRVNAHDAKRTAEAVNEQIYSPYTGVVTELLADEGTVVRAGDEICTIRLDEDRSDLTGIMYVSVDKGKRLEPGMSIQLAPNGADTSQTGSLLGVVRSVSDYPVDQASMVRNLGNAQLAQTILQQVQNSVVEVRFDLVKNENDASGYLWTSIVGEHKPVTAGTYVTGSVIIDRKAPIEKVFYKASQWLRNR</sequence>
<dbReference type="SUPFAM" id="SSF111369">
    <property type="entry name" value="HlyD-like secretion proteins"/>
    <property type="match status" value="1"/>
</dbReference>
<evidence type="ECO:0000313" key="4">
    <source>
        <dbReference type="Proteomes" id="UP000433181"/>
    </source>
</evidence>
<keyword evidence="4" id="KW-1185">Reference proteome</keyword>
<dbReference type="GeneID" id="96779682"/>
<proteinExistence type="predicted"/>
<keyword evidence="1" id="KW-1133">Transmembrane helix</keyword>
<reference evidence="3 4" key="1">
    <citation type="submission" date="2019-08" db="EMBL/GenBank/DDBJ databases">
        <title>In-depth cultivation of the pig gut microbiome towards novel bacterial diversity and tailored functional studies.</title>
        <authorList>
            <person name="Wylensek D."/>
            <person name="Hitch T.C.A."/>
            <person name="Clavel T."/>
        </authorList>
    </citation>
    <scope>NUCLEOTIDE SEQUENCE [LARGE SCALE GENOMIC DNA]</scope>
    <source>
        <strain evidence="3 4">WCA-693-APC-5D-A</strain>
    </source>
</reference>
<keyword evidence="1" id="KW-0812">Transmembrane</keyword>
<dbReference type="Pfam" id="PF25917">
    <property type="entry name" value="BSH_RND"/>
    <property type="match status" value="1"/>
</dbReference>
<evidence type="ECO:0000259" key="2">
    <source>
        <dbReference type="Pfam" id="PF25917"/>
    </source>
</evidence>
<comment type="caution">
    <text evidence="3">The sequence shown here is derived from an EMBL/GenBank/DDBJ whole genome shotgun (WGS) entry which is preliminary data.</text>
</comment>
<dbReference type="EMBL" id="VUNR01000032">
    <property type="protein sequence ID" value="MSU09733.1"/>
    <property type="molecule type" value="Genomic_DNA"/>
</dbReference>
<evidence type="ECO:0000313" key="3">
    <source>
        <dbReference type="EMBL" id="MSU09733.1"/>
    </source>
</evidence>
<dbReference type="InterPro" id="IPR058625">
    <property type="entry name" value="MdtA-like_BSH"/>
</dbReference>
<evidence type="ECO:0000256" key="1">
    <source>
        <dbReference type="SAM" id="Phobius"/>
    </source>
</evidence>
<accession>A0A6I2UDW9</accession>
<dbReference type="AlphaFoldDB" id="A0A6I2UDW9"/>
<keyword evidence="1" id="KW-0472">Membrane</keyword>
<dbReference type="RefSeq" id="WP_154407901.1">
    <property type="nucleotide sequence ID" value="NZ_VUNR01000032.1"/>
</dbReference>
<feature type="transmembrane region" description="Helical" evidence="1">
    <location>
        <begin position="32"/>
        <end position="52"/>
    </location>
</feature>